<feature type="compositionally biased region" description="Low complexity" evidence="4">
    <location>
        <begin position="90"/>
        <end position="99"/>
    </location>
</feature>
<dbReference type="InterPro" id="IPR001940">
    <property type="entry name" value="Peptidase_S1C"/>
</dbReference>
<comment type="similarity">
    <text evidence="1">Belongs to the peptidase S1C family.</text>
</comment>
<evidence type="ECO:0000256" key="2">
    <source>
        <dbReference type="ARBA" id="ARBA00022670"/>
    </source>
</evidence>
<feature type="domain" description="PDZ" evidence="5">
    <location>
        <begin position="452"/>
        <end position="544"/>
    </location>
</feature>
<dbReference type="InterPro" id="IPR036034">
    <property type="entry name" value="PDZ_sf"/>
</dbReference>
<dbReference type="InterPro" id="IPR001478">
    <property type="entry name" value="PDZ"/>
</dbReference>
<dbReference type="Pfam" id="PF13365">
    <property type="entry name" value="Trypsin_2"/>
    <property type="match status" value="1"/>
</dbReference>
<gene>
    <name evidence="6" type="ORF">GCM10009809_10440</name>
</gene>
<feature type="compositionally biased region" description="Polar residues" evidence="4">
    <location>
        <begin position="176"/>
        <end position="190"/>
    </location>
</feature>
<dbReference type="Pfam" id="PF13180">
    <property type="entry name" value="PDZ_2"/>
    <property type="match status" value="1"/>
</dbReference>
<accession>A0ABP4V6Y3</accession>
<evidence type="ECO:0000313" key="6">
    <source>
        <dbReference type="EMBL" id="GAA1716233.1"/>
    </source>
</evidence>
<feature type="compositionally biased region" description="Low complexity" evidence="4">
    <location>
        <begin position="109"/>
        <end position="147"/>
    </location>
</feature>
<feature type="compositionally biased region" description="Low complexity" evidence="4">
    <location>
        <begin position="563"/>
        <end position="595"/>
    </location>
</feature>
<dbReference type="PROSITE" id="PS50106">
    <property type="entry name" value="PDZ"/>
    <property type="match status" value="1"/>
</dbReference>
<evidence type="ECO:0000256" key="4">
    <source>
        <dbReference type="SAM" id="MobiDB-lite"/>
    </source>
</evidence>
<dbReference type="CDD" id="cd06779">
    <property type="entry name" value="cpPDZ_Deg_HtrA-like"/>
    <property type="match status" value="1"/>
</dbReference>
<dbReference type="PANTHER" id="PTHR43343">
    <property type="entry name" value="PEPTIDASE S12"/>
    <property type="match status" value="1"/>
</dbReference>
<dbReference type="SUPFAM" id="SSF50156">
    <property type="entry name" value="PDZ domain-like"/>
    <property type="match status" value="1"/>
</dbReference>
<feature type="region of interest" description="Disordered" evidence="4">
    <location>
        <begin position="1"/>
        <end position="193"/>
    </location>
</feature>
<sequence length="617" mass="62094">MVEAHFEEATMSTDNTGAPQQPSGADRPHDQHAENAPERAEAPGSAATERPATERPATDGPATDRPAGGSPGEQPTQRIPMRQDADRAAQPQEQPTQQLPTPPQPPQQQAPHQPRYGAVAPGSAYGQQGQPYGQGQYGQSPYGAPQGHQPQQAKHGQQAPGDPYATGQGHGAPGQPATQGSPAGGTSTRTGKQRSVWLPVTSAAVAAAVLASLGTAAATGAFDDSDPSSSLADVGTSRAADEAPVSSSTAENPDWQAVTDAVAPSVVAIQTSNAEGSGVIYDDQGHVLTNNHVVSGAENDTVQVSLADGRLYEATIVGTDPTTDLAVVQIQDPPDDLQPAAFGSSDDVVVGDPVLAVGNPLGLANTATTGIVSAVDRPVSASGEDGSTASVTNAIQIDAAVNPGNSGGPLFNSQGQVIGITSSIATMSGGMSGSQSGSIGLGFAIPVNLAANVADQLIADGTAEHAFLGVSMTDGTATADGVTRRGAQVAEVTAGSPAAEAGLQAGDVIVAIDDDPVNGAESLTAHVREKEADQQVTLTYVRDGATSTVDVTLAVREETASTGQGEDQQGEDQQGQDQQDQQGQDGSDDGSQGSDPTLPDNIPGWLEDLLQGGGSGS</sequence>
<dbReference type="Proteomes" id="UP001501138">
    <property type="component" value="Unassembled WGS sequence"/>
</dbReference>
<dbReference type="EMBL" id="BAAAPM010000003">
    <property type="protein sequence ID" value="GAA1716233.1"/>
    <property type="molecule type" value="Genomic_DNA"/>
</dbReference>
<feature type="region of interest" description="Disordered" evidence="4">
    <location>
        <begin position="219"/>
        <end position="254"/>
    </location>
</feature>
<feature type="compositionally biased region" description="Polar residues" evidence="4">
    <location>
        <begin position="10"/>
        <end position="23"/>
    </location>
</feature>
<keyword evidence="7" id="KW-1185">Reference proteome</keyword>
<dbReference type="InterPro" id="IPR051201">
    <property type="entry name" value="Chloro_Bact_Ser_Proteases"/>
</dbReference>
<feature type="compositionally biased region" description="Basic and acidic residues" evidence="4">
    <location>
        <begin position="26"/>
        <end position="41"/>
    </location>
</feature>
<evidence type="ECO:0000313" key="7">
    <source>
        <dbReference type="Proteomes" id="UP001501138"/>
    </source>
</evidence>
<evidence type="ECO:0000256" key="1">
    <source>
        <dbReference type="ARBA" id="ARBA00010541"/>
    </source>
</evidence>
<dbReference type="InterPro" id="IPR009003">
    <property type="entry name" value="Peptidase_S1_PA"/>
</dbReference>
<dbReference type="PANTHER" id="PTHR43343:SF3">
    <property type="entry name" value="PROTEASE DO-LIKE 8, CHLOROPLASTIC"/>
    <property type="match status" value="1"/>
</dbReference>
<protein>
    <recommendedName>
        <fullName evidence="5">PDZ domain-containing protein</fullName>
    </recommendedName>
</protein>
<comment type="caution">
    <text evidence="6">The sequence shown here is derived from an EMBL/GenBank/DDBJ whole genome shotgun (WGS) entry which is preliminary data.</text>
</comment>
<name>A0ABP4V6Y3_9MICO</name>
<evidence type="ECO:0000256" key="3">
    <source>
        <dbReference type="ARBA" id="ARBA00022801"/>
    </source>
</evidence>
<dbReference type="SMART" id="SM00228">
    <property type="entry name" value="PDZ"/>
    <property type="match status" value="1"/>
</dbReference>
<proteinExistence type="inferred from homology"/>
<organism evidence="6 7">
    <name type="scientific">Isoptericola hypogeus</name>
    <dbReference type="NCBI Taxonomy" id="300179"/>
    <lineage>
        <taxon>Bacteria</taxon>
        <taxon>Bacillati</taxon>
        <taxon>Actinomycetota</taxon>
        <taxon>Actinomycetes</taxon>
        <taxon>Micrococcales</taxon>
        <taxon>Promicromonosporaceae</taxon>
        <taxon>Isoptericola</taxon>
    </lineage>
</organism>
<dbReference type="Gene3D" id="2.30.42.10">
    <property type="match status" value="1"/>
</dbReference>
<keyword evidence="2" id="KW-0645">Protease</keyword>
<reference evidence="7" key="1">
    <citation type="journal article" date="2019" name="Int. J. Syst. Evol. Microbiol.">
        <title>The Global Catalogue of Microorganisms (GCM) 10K type strain sequencing project: providing services to taxonomists for standard genome sequencing and annotation.</title>
        <authorList>
            <consortium name="The Broad Institute Genomics Platform"/>
            <consortium name="The Broad Institute Genome Sequencing Center for Infectious Disease"/>
            <person name="Wu L."/>
            <person name="Ma J."/>
        </authorList>
    </citation>
    <scope>NUCLEOTIDE SEQUENCE [LARGE SCALE GENOMIC DNA]</scope>
    <source>
        <strain evidence="7">JCM 15589</strain>
    </source>
</reference>
<dbReference type="Gene3D" id="2.40.10.10">
    <property type="entry name" value="Trypsin-like serine proteases"/>
    <property type="match status" value="2"/>
</dbReference>
<dbReference type="InterPro" id="IPR043504">
    <property type="entry name" value="Peptidase_S1_PA_chymotrypsin"/>
</dbReference>
<dbReference type="PRINTS" id="PR00834">
    <property type="entry name" value="PROTEASES2C"/>
</dbReference>
<evidence type="ECO:0000259" key="5">
    <source>
        <dbReference type="PROSITE" id="PS50106"/>
    </source>
</evidence>
<feature type="region of interest" description="Disordered" evidence="4">
    <location>
        <begin position="558"/>
        <end position="617"/>
    </location>
</feature>
<keyword evidence="3" id="KW-0378">Hydrolase</keyword>
<dbReference type="SUPFAM" id="SSF50494">
    <property type="entry name" value="Trypsin-like serine proteases"/>
    <property type="match status" value="1"/>
</dbReference>